<proteinExistence type="predicted"/>
<dbReference type="PANTHER" id="PTHR35564">
    <property type="match status" value="1"/>
</dbReference>
<dbReference type="InterPro" id="IPR010732">
    <property type="entry name" value="T6SS_TssG-like"/>
</dbReference>
<gene>
    <name evidence="1" type="ORF">NCTC10036_03397</name>
</gene>
<dbReference type="PANTHER" id="PTHR35564:SF4">
    <property type="entry name" value="CYTOPLASMIC PROTEIN"/>
    <property type="match status" value="1"/>
</dbReference>
<name>A0A3S4X0W7_SERRU</name>
<dbReference type="AlphaFoldDB" id="A0A3S4X0W7"/>
<sequence length="356" mass="40428">MSESVTELPASDAPQINALHRLPDDFWLRLRAAPYRYDLFQLLRRLDAQGGQPYLLGRAPLPRHEMLRLGQEPSLSFAPSTLAKVTPRSGSPLHDVSILSFGLFGPNGPLPLHLTEYARERIYHHQDSTLTAFANLFHHRLTLLFYRAWADAQPTVSLDRPDNGSFNDYLSSLIGNGQPAQRQRDSINAHAKHFMAGHLIRHSRDPEGLSKILRGYFQVPVRIVENVPHWLRVDPREQARLKGGRGAPRLGESAFLGVAVRDVQHKFRIELGPMSQQEYDRFLPGAELCEQLRDWVRQYLGIEFVWEVKLILAKEQLIGTQLGGAQRLGLSSWMAAERRQYDAGDLIFSPEPLEDI</sequence>
<dbReference type="RefSeq" id="WP_126532042.1">
    <property type="nucleotide sequence ID" value="NZ_LR134493.1"/>
</dbReference>
<dbReference type="Pfam" id="PF06996">
    <property type="entry name" value="T6SS_TssG"/>
    <property type="match status" value="1"/>
</dbReference>
<dbReference type="Proteomes" id="UP000281904">
    <property type="component" value="Chromosome"/>
</dbReference>
<dbReference type="EMBL" id="LR134493">
    <property type="protein sequence ID" value="VEI68690.1"/>
    <property type="molecule type" value="Genomic_DNA"/>
</dbReference>
<organism evidence="1 2">
    <name type="scientific">Serratia rubidaea</name>
    <name type="common">Serratia marinorubra</name>
    <dbReference type="NCBI Taxonomy" id="61652"/>
    <lineage>
        <taxon>Bacteria</taxon>
        <taxon>Pseudomonadati</taxon>
        <taxon>Pseudomonadota</taxon>
        <taxon>Gammaproteobacteria</taxon>
        <taxon>Enterobacterales</taxon>
        <taxon>Yersiniaceae</taxon>
        <taxon>Serratia</taxon>
    </lineage>
</organism>
<dbReference type="NCBIfam" id="TIGR03347">
    <property type="entry name" value="VI_chp_1"/>
    <property type="match status" value="1"/>
</dbReference>
<evidence type="ECO:0000313" key="1">
    <source>
        <dbReference type="EMBL" id="VEI68690.1"/>
    </source>
</evidence>
<protein>
    <submittedName>
        <fullName evidence="1">Uncharacterized protein conserved in bacteria</fullName>
    </submittedName>
</protein>
<accession>A0A3S4X0W7</accession>
<reference evidence="1 2" key="1">
    <citation type="submission" date="2018-12" db="EMBL/GenBank/DDBJ databases">
        <authorList>
            <consortium name="Pathogen Informatics"/>
        </authorList>
    </citation>
    <scope>NUCLEOTIDE SEQUENCE [LARGE SCALE GENOMIC DNA]</scope>
    <source>
        <strain evidence="1 2">NCTC10036</strain>
    </source>
</reference>
<evidence type="ECO:0000313" key="2">
    <source>
        <dbReference type="Proteomes" id="UP000281904"/>
    </source>
</evidence>